<gene>
    <name evidence="8" type="ORF">DLM75_19685</name>
</gene>
<comment type="catalytic activity">
    <reaction evidence="5 7">
        <text>hydrogencarbonate + H(+) = CO2 + H2O</text>
        <dbReference type="Rhea" id="RHEA:10748"/>
        <dbReference type="ChEBI" id="CHEBI:15377"/>
        <dbReference type="ChEBI" id="CHEBI:15378"/>
        <dbReference type="ChEBI" id="CHEBI:16526"/>
        <dbReference type="ChEBI" id="CHEBI:17544"/>
        <dbReference type="EC" id="4.2.1.1"/>
    </reaction>
</comment>
<feature type="binding site" evidence="6">
    <location>
        <position position="73"/>
    </location>
    <ligand>
        <name>Zn(2+)</name>
        <dbReference type="ChEBI" id="CHEBI:29105"/>
    </ligand>
</feature>
<dbReference type="CDD" id="cd03378">
    <property type="entry name" value="beta_CA_cladeC"/>
    <property type="match status" value="1"/>
</dbReference>
<comment type="caution">
    <text evidence="8">The sequence shown here is derived from an EMBL/GenBank/DDBJ whole genome shotgun (WGS) entry which is preliminary data.</text>
</comment>
<dbReference type="OrthoDB" id="9769739at2"/>
<dbReference type="RefSeq" id="WP_118970213.1">
    <property type="nucleotide sequence ID" value="NZ_QHCT01000007.1"/>
</dbReference>
<dbReference type="AlphaFoldDB" id="A0A396YXV7"/>
<dbReference type="PANTHER" id="PTHR11002:SF79">
    <property type="entry name" value="CARBONIC ANHYDRASE 2"/>
    <property type="match status" value="1"/>
</dbReference>
<evidence type="ECO:0000256" key="4">
    <source>
        <dbReference type="ARBA" id="ARBA00023239"/>
    </source>
</evidence>
<dbReference type="GO" id="GO:0004089">
    <property type="term" value="F:carbonate dehydratase activity"/>
    <property type="evidence" value="ECO:0007669"/>
    <property type="project" value="UniProtKB-UniRule"/>
</dbReference>
<accession>A0A396YXV7</accession>
<evidence type="ECO:0000313" key="9">
    <source>
        <dbReference type="Proteomes" id="UP000265798"/>
    </source>
</evidence>
<name>A0A396YXV7_9LEPT</name>
<dbReference type="PROSITE" id="PS00705">
    <property type="entry name" value="PROK_CO2_ANHYDRASE_2"/>
    <property type="match status" value="1"/>
</dbReference>
<organism evidence="8 9">
    <name type="scientific">Leptospira stimsonii</name>
    <dbReference type="NCBI Taxonomy" id="2202203"/>
    <lineage>
        <taxon>Bacteria</taxon>
        <taxon>Pseudomonadati</taxon>
        <taxon>Spirochaetota</taxon>
        <taxon>Spirochaetia</taxon>
        <taxon>Leptospirales</taxon>
        <taxon>Leptospiraceae</taxon>
        <taxon>Leptospira</taxon>
    </lineage>
</organism>
<dbReference type="InterPro" id="IPR015892">
    <property type="entry name" value="Carbonic_anhydrase_CS"/>
</dbReference>
<evidence type="ECO:0000256" key="5">
    <source>
        <dbReference type="ARBA" id="ARBA00048348"/>
    </source>
</evidence>
<evidence type="ECO:0000256" key="7">
    <source>
        <dbReference type="RuleBase" id="RU003956"/>
    </source>
</evidence>
<evidence type="ECO:0000313" key="8">
    <source>
        <dbReference type="EMBL" id="RHX85750.1"/>
    </source>
</evidence>
<dbReference type="Proteomes" id="UP000265798">
    <property type="component" value="Unassembled WGS sequence"/>
</dbReference>
<comment type="similarity">
    <text evidence="1 7">Belongs to the beta-class carbonic anhydrase family.</text>
</comment>
<dbReference type="EC" id="4.2.1.1" evidence="2 7"/>
<dbReference type="PANTHER" id="PTHR11002">
    <property type="entry name" value="CARBONIC ANHYDRASE"/>
    <property type="match status" value="1"/>
</dbReference>
<keyword evidence="3 6" id="KW-0862">Zinc</keyword>
<dbReference type="EMBL" id="QHCT01000007">
    <property type="protein sequence ID" value="RHX85750.1"/>
    <property type="molecule type" value="Genomic_DNA"/>
</dbReference>
<feature type="binding site" evidence="6">
    <location>
        <position position="124"/>
    </location>
    <ligand>
        <name>Zn(2+)</name>
        <dbReference type="ChEBI" id="CHEBI:29105"/>
    </ligand>
</feature>
<dbReference type="GO" id="GO:0015976">
    <property type="term" value="P:carbon utilization"/>
    <property type="evidence" value="ECO:0007669"/>
    <property type="project" value="InterPro"/>
</dbReference>
<sequence>MRFIKGTKIVILVFFLNMGLNAEVDPSESLRRLMEGNKRFVTGKSLKPNQTPDRVKELVAGQKPFAVIVGCSDSRVPHEIIFDQGIGDLFILRTAGQVSTYASWGSIEFAVEVLGSKLILVLGHTKCGAVAAACNVPDVPGHIVTLINAIKPAAELAKNMQGDLVDNAVRINVAKQVKQLRELEPVITKKLKKKEIDIVGAIYDIETGKVEILPANYLETLNTAGSKSWK</sequence>
<comment type="function">
    <text evidence="7">Reversible hydration of carbon dioxide.</text>
</comment>
<feature type="binding site" evidence="6">
    <location>
        <position position="71"/>
    </location>
    <ligand>
        <name>Zn(2+)</name>
        <dbReference type="ChEBI" id="CHEBI:29105"/>
    </ligand>
</feature>
<comment type="cofactor">
    <cofactor evidence="6">
        <name>Zn(2+)</name>
        <dbReference type="ChEBI" id="CHEBI:29105"/>
    </cofactor>
    <text evidence="6">Binds 1 zinc ion per subunit.</text>
</comment>
<dbReference type="Gene3D" id="3.40.1050.10">
    <property type="entry name" value="Carbonic anhydrase"/>
    <property type="match status" value="1"/>
</dbReference>
<proteinExistence type="inferred from homology"/>
<dbReference type="Pfam" id="PF00484">
    <property type="entry name" value="Pro_CA"/>
    <property type="match status" value="1"/>
</dbReference>
<dbReference type="InterPro" id="IPR036874">
    <property type="entry name" value="Carbonic_anhydrase_sf"/>
</dbReference>
<protein>
    <recommendedName>
        <fullName evidence="2 7">Carbonic anhydrase</fullName>
        <ecNumber evidence="2 7">4.2.1.1</ecNumber>
    </recommendedName>
    <alternativeName>
        <fullName evidence="7">Carbonate dehydratase</fullName>
    </alternativeName>
</protein>
<dbReference type="SMART" id="SM00947">
    <property type="entry name" value="Pro_CA"/>
    <property type="match status" value="1"/>
</dbReference>
<evidence type="ECO:0000256" key="1">
    <source>
        <dbReference type="ARBA" id="ARBA00006217"/>
    </source>
</evidence>
<keyword evidence="6" id="KW-0479">Metal-binding</keyword>
<feature type="binding site" evidence="6">
    <location>
        <position position="127"/>
    </location>
    <ligand>
        <name>Zn(2+)</name>
        <dbReference type="ChEBI" id="CHEBI:29105"/>
    </ligand>
</feature>
<keyword evidence="4 7" id="KW-0456">Lyase</keyword>
<dbReference type="GO" id="GO:0008270">
    <property type="term" value="F:zinc ion binding"/>
    <property type="evidence" value="ECO:0007669"/>
    <property type="project" value="UniProtKB-UniRule"/>
</dbReference>
<evidence type="ECO:0000256" key="3">
    <source>
        <dbReference type="ARBA" id="ARBA00022833"/>
    </source>
</evidence>
<dbReference type="SUPFAM" id="SSF53056">
    <property type="entry name" value="beta-carbonic anhydrase, cab"/>
    <property type="match status" value="1"/>
</dbReference>
<reference evidence="9" key="1">
    <citation type="submission" date="2018-05" db="EMBL/GenBank/DDBJ databases">
        <title>Leptospira yasudae sp. nov. and Leptospira stimsonii sp. nov., two pathogenic species of the genus Leptospira isolated from environmental sources.</title>
        <authorList>
            <person name="Casanovas-Massana A."/>
            <person name="Hamond C."/>
            <person name="Santos L.A."/>
            <person name="Hacker K.P."/>
            <person name="Balassiano I."/>
            <person name="Medeiros M.A."/>
            <person name="Reis M.G."/>
            <person name="Ko A.I."/>
            <person name="Wunder E.A."/>
        </authorList>
    </citation>
    <scope>NUCLEOTIDE SEQUENCE [LARGE SCALE GENOMIC DNA]</scope>
    <source>
        <strain evidence="9">Yale</strain>
    </source>
</reference>
<evidence type="ECO:0000256" key="2">
    <source>
        <dbReference type="ARBA" id="ARBA00012925"/>
    </source>
</evidence>
<evidence type="ECO:0000256" key="6">
    <source>
        <dbReference type="PIRSR" id="PIRSR601765-1"/>
    </source>
</evidence>
<dbReference type="InterPro" id="IPR001765">
    <property type="entry name" value="Carbonic_anhydrase"/>
</dbReference>